<dbReference type="InterPro" id="IPR018171">
    <property type="entry name" value="Pept_tRNA_hydro_CS"/>
</dbReference>
<dbReference type="Proteomes" id="UP001231362">
    <property type="component" value="Unassembled WGS sequence"/>
</dbReference>
<dbReference type="PROSITE" id="PS01195">
    <property type="entry name" value="PEPT_TRNA_HYDROL_1"/>
    <property type="match status" value="1"/>
</dbReference>
<comment type="subcellular location">
    <subcellularLocation>
        <location evidence="7">Cytoplasm</location>
    </subcellularLocation>
</comment>
<evidence type="ECO:0000256" key="8">
    <source>
        <dbReference type="RuleBase" id="RU000673"/>
    </source>
</evidence>
<reference evidence="10 11" key="1">
    <citation type="submission" date="2023-07" db="EMBL/GenBank/DDBJ databases">
        <title>Genomic Encyclopedia of Type Strains, Phase IV (KMG-IV): sequencing the most valuable type-strain genomes for metagenomic binning, comparative biology and taxonomic classification.</title>
        <authorList>
            <person name="Goeker M."/>
        </authorList>
    </citation>
    <scope>NUCLEOTIDE SEQUENCE [LARGE SCALE GENOMIC DNA]</scope>
    <source>
        <strain evidence="10 11">DSM 23948</strain>
    </source>
</reference>
<comment type="function">
    <text evidence="7">Hydrolyzes ribosome-free peptidyl-tRNAs (with 1 or more amino acids incorporated), which drop off the ribosome during protein synthesis, or as a result of ribosome stalling.</text>
</comment>
<dbReference type="Pfam" id="PF01195">
    <property type="entry name" value="Pept_tRNA_hydro"/>
    <property type="match status" value="1"/>
</dbReference>
<evidence type="ECO:0000256" key="1">
    <source>
        <dbReference type="ARBA" id="ARBA00013260"/>
    </source>
</evidence>
<dbReference type="InterPro" id="IPR036416">
    <property type="entry name" value="Pept_tRNA_hydro_sf"/>
</dbReference>
<gene>
    <name evidence="7" type="primary">pth</name>
    <name evidence="10" type="ORF">J2S07_004127</name>
</gene>
<dbReference type="EMBL" id="JAUSTU010000038">
    <property type="protein sequence ID" value="MDQ0157777.1"/>
    <property type="molecule type" value="Genomic_DNA"/>
</dbReference>
<dbReference type="GO" id="GO:0004045">
    <property type="term" value="F:peptidyl-tRNA hydrolase activity"/>
    <property type="evidence" value="ECO:0007669"/>
    <property type="project" value="UniProtKB-EC"/>
</dbReference>
<dbReference type="SUPFAM" id="SSF53178">
    <property type="entry name" value="Peptidyl-tRNA hydrolase-like"/>
    <property type="match status" value="1"/>
</dbReference>
<dbReference type="InterPro" id="IPR001328">
    <property type="entry name" value="Pept_tRNA_hydro"/>
</dbReference>
<keyword evidence="7" id="KW-0963">Cytoplasm</keyword>
<evidence type="ECO:0000313" key="10">
    <source>
        <dbReference type="EMBL" id="MDQ0157777.1"/>
    </source>
</evidence>
<dbReference type="RefSeq" id="WP_307152220.1">
    <property type="nucleotide sequence ID" value="NZ_JAUSTU010000038.1"/>
</dbReference>
<comment type="caution">
    <text evidence="10">The sequence shown here is derived from an EMBL/GenBank/DDBJ whole genome shotgun (WGS) entry which is preliminary data.</text>
</comment>
<sequence length="187" mass="21266">MKLIVGLGNPGRQYEKTRHNIGFEVIDYLSNQLHIPLDQSKHKGLYGVGHVRGEKVFLLKPLTYMNLSGESVRPLMDYYDIDLEDLIVIYDDLDLPVGRIRLRQKGSAGGHNGMKSIIAHVGSQEFNRIRVGVSRPSNGQPITDYVLSRFTKEEQEIMNQVIAKCGEACEATFERPFLQVMNEYNQK</sequence>
<dbReference type="PROSITE" id="PS01196">
    <property type="entry name" value="PEPT_TRNA_HYDROL_2"/>
    <property type="match status" value="1"/>
</dbReference>
<name>A0ABT9V9Z5_9BACL</name>
<comment type="catalytic activity">
    <reaction evidence="7 8">
        <text>an N-acyl-L-alpha-aminoacyl-tRNA + H2O = an N-acyl-L-amino acid + a tRNA + H(+)</text>
        <dbReference type="Rhea" id="RHEA:54448"/>
        <dbReference type="Rhea" id="RHEA-COMP:10123"/>
        <dbReference type="Rhea" id="RHEA-COMP:13883"/>
        <dbReference type="ChEBI" id="CHEBI:15377"/>
        <dbReference type="ChEBI" id="CHEBI:15378"/>
        <dbReference type="ChEBI" id="CHEBI:59874"/>
        <dbReference type="ChEBI" id="CHEBI:78442"/>
        <dbReference type="ChEBI" id="CHEBI:138191"/>
        <dbReference type="EC" id="3.1.1.29"/>
    </reaction>
</comment>
<comment type="function">
    <text evidence="7">Catalyzes the release of premature peptidyl moieties from peptidyl-tRNA molecules trapped in stalled 50S ribosomal subunits, and thus maintains levels of free tRNAs and 50S ribosomes.</text>
</comment>
<evidence type="ECO:0000256" key="2">
    <source>
        <dbReference type="ARBA" id="ARBA00022555"/>
    </source>
</evidence>
<feature type="binding site" evidence="7">
    <location>
        <position position="14"/>
    </location>
    <ligand>
        <name>tRNA</name>
        <dbReference type="ChEBI" id="CHEBI:17843"/>
    </ligand>
</feature>
<keyword evidence="3 7" id="KW-0378">Hydrolase</keyword>
<evidence type="ECO:0000313" key="11">
    <source>
        <dbReference type="Proteomes" id="UP001231362"/>
    </source>
</evidence>
<feature type="active site" description="Proton acceptor" evidence="7">
    <location>
        <position position="19"/>
    </location>
</feature>
<evidence type="ECO:0000256" key="5">
    <source>
        <dbReference type="ARBA" id="ARBA00038063"/>
    </source>
</evidence>
<feature type="binding site" evidence="7">
    <location>
        <position position="66"/>
    </location>
    <ligand>
        <name>tRNA</name>
        <dbReference type="ChEBI" id="CHEBI:17843"/>
    </ligand>
</feature>
<feature type="site" description="Discriminates between blocked and unblocked aminoacyl-tRNA" evidence="7">
    <location>
        <position position="9"/>
    </location>
</feature>
<evidence type="ECO:0000256" key="7">
    <source>
        <dbReference type="HAMAP-Rule" id="MF_00083"/>
    </source>
</evidence>
<dbReference type="PANTHER" id="PTHR17224">
    <property type="entry name" value="PEPTIDYL-TRNA HYDROLASE"/>
    <property type="match status" value="1"/>
</dbReference>
<keyword evidence="4 7" id="KW-0694">RNA-binding</keyword>
<feature type="site" description="Stabilizes the basic form of H active site to accept a proton" evidence="7">
    <location>
        <position position="91"/>
    </location>
</feature>
<keyword evidence="2 7" id="KW-0820">tRNA-binding</keyword>
<dbReference type="EC" id="3.1.1.29" evidence="1 7"/>
<comment type="similarity">
    <text evidence="5 7 9">Belongs to the PTH family.</text>
</comment>
<feature type="binding site" evidence="7">
    <location>
        <position position="112"/>
    </location>
    <ligand>
        <name>tRNA</name>
        <dbReference type="ChEBI" id="CHEBI:17843"/>
    </ligand>
</feature>
<protein>
    <recommendedName>
        <fullName evidence="6 7">Peptidyl-tRNA hydrolase</fullName>
        <shortName evidence="7">Pth</shortName>
        <ecNumber evidence="1 7">3.1.1.29</ecNumber>
    </recommendedName>
</protein>
<dbReference type="CDD" id="cd00462">
    <property type="entry name" value="PTH"/>
    <property type="match status" value="1"/>
</dbReference>
<dbReference type="NCBIfam" id="TIGR00447">
    <property type="entry name" value="pth"/>
    <property type="match status" value="1"/>
</dbReference>
<evidence type="ECO:0000256" key="6">
    <source>
        <dbReference type="ARBA" id="ARBA00050038"/>
    </source>
</evidence>
<organism evidence="10 11">
    <name type="scientific">Anoxybacillus andreesenii</name>
    <dbReference type="NCBI Taxonomy" id="1325932"/>
    <lineage>
        <taxon>Bacteria</taxon>
        <taxon>Bacillati</taxon>
        <taxon>Bacillota</taxon>
        <taxon>Bacilli</taxon>
        <taxon>Bacillales</taxon>
        <taxon>Anoxybacillaceae</taxon>
        <taxon>Anoxybacillus</taxon>
    </lineage>
</organism>
<proteinExistence type="inferred from homology"/>
<evidence type="ECO:0000256" key="4">
    <source>
        <dbReference type="ARBA" id="ARBA00022884"/>
    </source>
</evidence>
<feature type="binding site" evidence="7">
    <location>
        <position position="64"/>
    </location>
    <ligand>
        <name>tRNA</name>
        <dbReference type="ChEBI" id="CHEBI:17843"/>
    </ligand>
</feature>
<accession>A0ABT9V9Z5</accession>
<evidence type="ECO:0000256" key="9">
    <source>
        <dbReference type="RuleBase" id="RU004320"/>
    </source>
</evidence>
<evidence type="ECO:0000256" key="3">
    <source>
        <dbReference type="ARBA" id="ARBA00022801"/>
    </source>
</evidence>
<comment type="subunit">
    <text evidence="7">Monomer.</text>
</comment>
<keyword evidence="11" id="KW-1185">Reference proteome</keyword>
<dbReference type="HAMAP" id="MF_00083">
    <property type="entry name" value="Pept_tRNA_hydro_bact"/>
    <property type="match status" value="1"/>
</dbReference>
<dbReference type="Gene3D" id="3.40.50.1470">
    <property type="entry name" value="Peptidyl-tRNA hydrolase"/>
    <property type="match status" value="1"/>
</dbReference>
<dbReference type="PANTHER" id="PTHR17224:SF1">
    <property type="entry name" value="PEPTIDYL-TRNA HYDROLASE"/>
    <property type="match status" value="1"/>
</dbReference>